<evidence type="ECO:0000313" key="2">
    <source>
        <dbReference type="EMBL" id="ERT03555.1"/>
    </source>
</evidence>
<feature type="domain" description="GAF" evidence="1">
    <location>
        <begin position="1"/>
        <end position="129"/>
    </location>
</feature>
<dbReference type="RefSeq" id="WP_023070029.1">
    <property type="nucleotide sequence ID" value="NZ_AUZM01000378.1"/>
</dbReference>
<evidence type="ECO:0000259" key="1">
    <source>
        <dbReference type="Pfam" id="PF01590"/>
    </source>
</evidence>
<reference evidence="2 3" key="1">
    <citation type="journal article" date="2013" name="Front. Microbiol.">
        <title>Comparative genomic analyses of the cyanobacterium, Lyngbya aestuarii BL J, a powerful hydrogen producer.</title>
        <authorList>
            <person name="Kothari A."/>
            <person name="Vaughn M."/>
            <person name="Garcia-Pichel F."/>
        </authorList>
    </citation>
    <scope>NUCLEOTIDE SEQUENCE [LARGE SCALE GENOMIC DNA]</scope>
    <source>
        <strain evidence="2 3">BL J</strain>
    </source>
</reference>
<evidence type="ECO:0000313" key="3">
    <source>
        <dbReference type="Proteomes" id="UP000017127"/>
    </source>
</evidence>
<feature type="non-terminal residue" evidence="2">
    <location>
        <position position="1"/>
    </location>
</feature>
<dbReference type="Pfam" id="PF01590">
    <property type="entry name" value="GAF"/>
    <property type="match status" value="1"/>
</dbReference>
<dbReference type="InterPro" id="IPR003018">
    <property type="entry name" value="GAF"/>
</dbReference>
<dbReference type="InterPro" id="IPR029016">
    <property type="entry name" value="GAF-like_dom_sf"/>
</dbReference>
<dbReference type="SUPFAM" id="SSF55781">
    <property type="entry name" value="GAF domain-like"/>
    <property type="match status" value="1"/>
</dbReference>
<organism evidence="2 3">
    <name type="scientific">Lyngbya aestuarii BL J</name>
    <dbReference type="NCBI Taxonomy" id="1348334"/>
    <lineage>
        <taxon>Bacteria</taxon>
        <taxon>Bacillati</taxon>
        <taxon>Cyanobacteriota</taxon>
        <taxon>Cyanophyceae</taxon>
        <taxon>Oscillatoriophycideae</taxon>
        <taxon>Oscillatoriales</taxon>
        <taxon>Microcoleaceae</taxon>
        <taxon>Lyngbya</taxon>
    </lineage>
</organism>
<dbReference type="Gene3D" id="3.30.450.40">
    <property type="match status" value="1"/>
</dbReference>
<name>U7Q937_9CYAN</name>
<comment type="caution">
    <text evidence="2">The sequence shown here is derived from an EMBL/GenBank/DDBJ whole genome shotgun (WGS) entry which is preliminary data.</text>
</comment>
<dbReference type="Proteomes" id="UP000017127">
    <property type="component" value="Unassembled WGS sequence"/>
</dbReference>
<gene>
    <name evidence="2" type="ORF">M595_6507</name>
</gene>
<dbReference type="OrthoDB" id="414909at2"/>
<sequence length="134" mass="14927">QQLGQALSVDGCALSLWTKEDEFVQCVGLYDAHYETSVVRDWSEDEIDEVDQIDETSADAKSPENLPQSAVPIRGNPVLQRLLDTQNPVVINDLTKKPDWNLIELPLRSPSKALMVVPLLLDDQIIGSIDRKST</sequence>
<accession>U7Q937</accession>
<keyword evidence="3" id="KW-1185">Reference proteome</keyword>
<feature type="non-terminal residue" evidence="2">
    <location>
        <position position="134"/>
    </location>
</feature>
<dbReference type="AlphaFoldDB" id="U7Q937"/>
<proteinExistence type="predicted"/>
<protein>
    <submittedName>
        <fullName evidence="2">GAF domain protein</fullName>
    </submittedName>
</protein>
<dbReference type="EMBL" id="AUZM01000378">
    <property type="protein sequence ID" value="ERT03555.1"/>
    <property type="molecule type" value="Genomic_DNA"/>
</dbReference>